<keyword evidence="1" id="KW-0472">Membrane</keyword>
<gene>
    <name evidence="2" type="ORF">KDAU_27710</name>
</gene>
<feature type="transmembrane region" description="Helical" evidence="1">
    <location>
        <begin position="123"/>
        <end position="145"/>
    </location>
</feature>
<proteinExistence type="predicted"/>
<dbReference type="AlphaFoldDB" id="A0A401ZF06"/>
<keyword evidence="1" id="KW-0812">Transmembrane</keyword>
<evidence type="ECO:0000313" key="2">
    <source>
        <dbReference type="EMBL" id="GCE05442.1"/>
    </source>
</evidence>
<dbReference type="Proteomes" id="UP000287224">
    <property type="component" value="Unassembled WGS sequence"/>
</dbReference>
<keyword evidence="1" id="KW-1133">Transmembrane helix</keyword>
<accession>A0A401ZF06</accession>
<dbReference type="EMBL" id="BIFQ01000001">
    <property type="protein sequence ID" value="GCE05442.1"/>
    <property type="molecule type" value="Genomic_DNA"/>
</dbReference>
<evidence type="ECO:0000256" key="1">
    <source>
        <dbReference type="SAM" id="Phobius"/>
    </source>
</evidence>
<protein>
    <recommendedName>
        <fullName evidence="4">Zinc-finger domain-containing protein</fullName>
    </recommendedName>
</protein>
<comment type="caution">
    <text evidence="2">The sequence shown here is derived from an EMBL/GenBank/DDBJ whole genome shotgun (WGS) entry which is preliminary data.</text>
</comment>
<evidence type="ECO:0008006" key="4">
    <source>
        <dbReference type="Google" id="ProtNLM"/>
    </source>
</evidence>
<sequence length="331" mass="36675">MANGSLSQALPPLPIIGDNGPAACSIIRLYLAVWDDLTPPQKEVVARHVQSCELCQKEQQVLSRTTKLMRQLPASEPGARVDQAVLVAIARRRMNRSQPASLADLAAARSGMRNKQRHSPARLIGVLAAAAVLILAIAFTASSLLGPHTQAFAVPSNVTWDNYVLYSKQTMTNARGERYQVMSYHNMSANVMNVETVMSGKLDVMVVADQQKALGLDMMHHVAQWDAHEWMHDQPLFNLTQLRQDLSSGKATYLGKGTFQGKEVYRIRARDGHVLLLDMHYMLVNVLPQSDGQPKPMYDTVQWLQPSQVSASLWDMQVPGNFRMGQLPGQP</sequence>
<reference evidence="3" key="1">
    <citation type="submission" date="2018-12" db="EMBL/GenBank/DDBJ databases">
        <title>Tengunoibacter tsumagoiensis gen. nov., sp. nov., Dictyobacter kobayashii sp. nov., D. alpinus sp. nov., and D. joshuensis sp. nov. and description of Dictyobacteraceae fam. nov. within the order Ktedonobacterales isolated from Tengu-no-mugimeshi.</title>
        <authorList>
            <person name="Wang C.M."/>
            <person name="Zheng Y."/>
            <person name="Sakai Y."/>
            <person name="Toyoda A."/>
            <person name="Minakuchi Y."/>
            <person name="Abe K."/>
            <person name="Yokota A."/>
            <person name="Yabe S."/>
        </authorList>
    </citation>
    <scope>NUCLEOTIDE SEQUENCE [LARGE SCALE GENOMIC DNA]</scope>
    <source>
        <strain evidence="3">S-27</strain>
    </source>
</reference>
<evidence type="ECO:0000313" key="3">
    <source>
        <dbReference type="Proteomes" id="UP000287224"/>
    </source>
</evidence>
<organism evidence="2 3">
    <name type="scientific">Dictyobacter aurantiacus</name>
    <dbReference type="NCBI Taxonomy" id="1936993"/>
    <lineage>
        <taxon>Bacteria</taxon>
        <taxon>Bacillati</taxon>
        <taxon>Chloroflexota</taxon>
        <taxon>Ktedonobacteria</taxon>
        <taxon>Ktedonobacterales</taxon>
        <taxon>Dictyobacteraceae</taxon>
        <taxon>Dictyobacter</taxon>
    </lineage>
</organism>
<name>A0A401ZF06_9CHLR</name>
<keyword evidence="3" id="KW-1185">Reference proteome</keyword>